<dbReference type="InterPro" id="IPR036661">
    <property type="entry name" value="Luciferase-like_sf"/>
</dbReference>
<gene>
    <name evidence="1" type="ORF">ACZ87_03222</name>
</gene>
<accession>A0A328TLB1</accession>
<comment type="caution">
    <text evidence="1">The sequence shown here is derived from an EMBL/GenBank/DDBJ whole genome shotgun (WGS) entry which is preliminary data.</text>
</comment>
<dbReference type="Proteomes" id="UP000244334">
    <property type="component" value="Unassembled WGS sequence"/>
</dbReference>
<organism evidence="1 2">
    <name type="scientific">Candidatus Erwinia dacicola</name>
    <dbReference type="NCBI Taxonomy" id="252393"/>
    <lineage>
        <taxon>Bacteria</taxon>
        <taxon>Pseudomonadati</taxon>
        <taxon>Pseudomonadota</taxon>
        <taxon>Gammaproteobacteria</taxon>
        <taxon>Enterobacterales</taxon>
        <taxon>Erwiniaceae</taxon>
        <taxon>Erwinia</taxon>
    </lineage>
</organism>
<sequence length="107" mass="10937">MGAQRLMTAASEGERLDSVLWTGIAQLVGGGYNSTSLVGTPDQVSDALLKYYAFGIESVLDETSCYLRPLLLAAVATSALAADEAGGWAPLIPSLPAQQGAAILPAA</sequence>
<name>A0A328TLB1_9GAMM</name>
<keyword evidence="2" id="KW-1185">Reference proteome</keyword>
<keyword evidence="1" id="KW-0503">Monooxygenase</keyword>
<keyword evidence="1" id="KW-0560">Oxidoreductase</keyword>
<dbReference type="EC" id="1.14.14.5" evidence="1"/>
<reference evidence="1" key="1">
    <citation type="submission" date="2018-04" db="EMBL/GenBank/DDBJ databases">
        <title>Genomes of the Obligate Erwinia dacicola and Facultative Enterobacter sp. OLF Endosymbionts of the Olive Fruit fly, Bactrocera oleae.</title>
        <authorList>
            <person name="Estes A.M."/>
            <person name="Hearn D.J."/>
            <person name="Agarwal S."/>
            <person name="Pierson E.A."/>
            <person name="Dunning-Hotopp J.C."/>
        </authorList>
    </citation>
    <scope>NUCLEOTIDE SEQUENCE [LARGE SCALE GENOMIC DNA]</scope>
    <source>
        <strain evidence="1">Oroville</strain>
    </source>
</reference>
<dbReference type="GO" id="GO:0008726">
    <property type="term" value="F:alkanesulfonate monooxygenase activity"/>
    <property type="evidence" value="ECO:0007669"/>
    <property type="project" value="UniProtKB-EC"/>
</dbReference>
<evidence type="ECO:0000313" key="1">
    <source>
        <dbReference type="EMBL" id="RAP69981.1"/>
    </source>
</evidence>
<protein>
    <submittedName>
        <fullName evidence="1">Alkanesulfonate monooxygenase domain protein</fullName>
        <ecNumber evidence="1">1.14.14.5</ecNumber>
    </submittedName>
</protein>
<evidence type="ECO:0000313" key="2">
    <source>
        <dbReference type="Proteomes" id="UP000244334"/>
    </source>
</evidence>
<dbReference type="AlphaFoldDB" id="A0A328TLB1"/>
<dbReference type="SUPFAM" id="SSF51679">
    <property type="entry name" value="Bacterial luciferase-like"/>
    <property type="match status" value="1"/>
</dbReference>
<proteinExistence type="predicted"/>
<dbReference type="EMBL" id="LJAM02000507">
    <property type="protein sequence ID" value="RAP69981.1"/>
    <property type="molecule type" value="Genomic_DNA"/>
</dbReference>